<comment type="similarity">
    <text evidence="1">Belongs to the GST superfamily. Zeta family.</text>
</comment>
<evidence type="ECO:0000259" key="2">
    <source>
        <dbReference type="PROSITE" id="PS50404"/>
    </source>
</evidence>
<dbReference type="Gene3D" id="1.20.1050.10">
    <property type="match status" value="1"/>
</dbReference>
<name>A0AAJ0BU07_9PEZI</name>
<dbReference type="PANTHER" id="PTHR42673:SF4">
    <property type="entry name" value="MALEYLACETOACETATE ISOMERASE"/>
    <property type="match status" value="1"/>
</dbReference>
<keyword evidence="5" id="KW-1185">Reference proteome</keyword>
<dbReference type="PANTHER" id="PTHR42673">
    <property type="entry name" value="MALEYLACETOACETATE ISOMERASE"/>
    <property type="match status" value="1"/>
</dbReference>
<dbReference type="Pfam" id="PF00043">
    <property type="entry name" value="GST_C"/>
    <property type="match status" value="1"/>
</dbReference>
<dbReference type="InterPro" id="IPR036249">
    <property type="entry name" value="Thioredoxin-like_sf"/>
</dbReference>
<dbReference type="AlphaFoldDB" id="A0AAJ0BU07"/>
<dbReference type="SUPFAM" id="SSF52833">
    <property type="entry name" value="Thioredoxin-like"/>
    <property type="match status" value="1"/>
</dbReference>
<dbReference type="GO" id="GO:0005739">
    <property type="term" value="C:mitochondrion"/>
    <property type="evidence" value="ECO:0007669"/>
    <property type="project" value="TreeGrafter"/>
</dbReference>
<gene>
    <name evidence="4" type="ORF">QBC33DRAFT_547398</name>
</gene>
<dbReference type="Pfam" id="PF13409">
    <property type="entry name" value="GST_N_2"/>
    <property type="match status" value="1"/>
</dbReference>
<dbReference type="InterPro" id="IPR004045">
    <property type="entry name" value="Glutathione_S-Trfase_N"/>
</dbReference>
<sequence>MSDYTLYSYFRSSCSARLRIALNLKSIPYDLVPVNLVKDEHLSESHKALNPSKTVPLLICHKARGGDFKIGQSVAALEFLDEVHPQTPLLPPATDPETRAVVRTLVNVICADIQPVTNMRVMRRVRALGGSAEDWNRELMTDGLAVCEAVMKDSAGRYSVGDEITMADACLMPAVWNAQRFGVDVKAFPTVMRVFENLEQHPAVVKAHYFSQPDTPKELQSQ</sequence>
<evidence type="ECO:0000313" key="5">
    <source>
        <dbReference type="Proteomes" id="UP001244011"/>
    </source>
</evidence>
<evidence type="ECO:0000259" key="3">
    <source>
        <dbReference type="PROSITE" id="PS50405"/>
    </source>
</evidence>
<dbReference type="InterPro" id="IPR034333">
    <property type="entry name" value="GST_Zeta_N"/>
</dbReference>
<feature type="domain" description="GST N-terminal" evidence="2">
    <location>
        <begin position="2"/>
        <end position="88"/>
    </location>
</feature>
<protein>
    <submittedName>
        <fullName evidence="4">Glutathione S-transferase</fullName>
    </submittedName>
</protein>
<dbReference type="InterPro" id="IPR040079">
    <property type="entry name" value="Glutathione_S-Trfase"/>
</dbReference>
<dbReference type="NCBIfam" id="TIGR01262">
    <property type="entry name" value="maiA"/>
    <property type="match status" value="1"/>
</dbReference>
<dbReference type="SFLD" id="SFLDS00019">
    <property type="entry name" value="Glutathione_Transferase_(cytos"/>
    <property type="match status" value="1"/>
</dbReference>
<dbReference type="CDD" id="cd03191">
    <property type="entry name" value="GST_C_Zeta"/>
    <property type="match status" value="1"/>
</dbReference>
<dbReference type="InterPro" id="IPR034330">
    <property type="entry name" value="GST_Zeta_C"/>
</dbReference>
<dbReference type="Proteomes" id="UP001244011">
    <property type="component" value="Unassembled WGS sequence"/>
</dbReference>
<dbReference type="PROSITE" id="PS50405">
    <property type="entry name" value="GST_CTER"/>
    <property type="match status" value="1"/>
</dbReference>
<dbReference type="InterPro" id="IPR004046">
    <property type="entry name" value="GST_C"/>
</dbReference>
<dbReference type="GO" id="GO:0016034">
    <property type="term" value="F:maleylacetoacetate isomerase activity"/>
    <property type="evidence" value="ECO:0007669"/>
    <property type="project" value="TreeGrafter"/>
</dbReference>
<dbReference type="SFLD" id="SFLDG00358">
    <property type="entry name" value="Main_(cytGST)"/>
    <property type="match status" value="1"/>
</dbReference>
<dbReference type="Gene3D" id="3.40.30.10">
    <property type="entry name" value="Glutaredoxin"/>
    <property type="match status" value="1"/>
</dbReference>
<evidence type="ECO:0000313" key="4">
    <source>
        <dbReference type="EMBL" id="KAK1764483.1"/>
    </source>
</evidence>
<evidence type="ECO:0000256" key="1">
    <source>
        <dbReference type="ARBA" id="ARBA00010007"/>
    </source>
</evidence>
<dbReference type="GO" id="GO:0006559">
    <property type="term" value="P:L-phenylalanine catabolic process"/>
    <property type="evidence" value="ECO:0007669"/>
    <property type="project" value="TreeGrafter"/>
</dbReference>
<dbReference type="InterPro" id="IPR010987">
    <property type="entry name" value="Glutathione-S-Trfase_C-like"/>
</dbReference>
<accession>A0AAJ0BU07</accession>
<dbReference type="EMBL" id="MU839020">
    <property type="protein sequence ID" value="KAK1764483.1"/>
    <property type="molecule type" value="Genomic_DNA"/>
</dbReference>
<feature type="domain" description="GST C-terminal" evidence="3">
    <location>
        <begin position="95"/>
        <end position="217"/>
    </location>
</feature>
<dbReference type="InterPro" id="IPR036282">
    <property type="entry name" value="Glutathione-S-Trfase_C_sf"/>
</dbReference>
<dbReference type="FunFam" id="1.20.1050.10:FF:000010">
    <property type="entry name" value="Maleylacetoacetate isomerase isoform 1"/>
    <property type="match status" value="1"/>
</dbReference>
<reference evidence="4" key="1">
    <citation type="submission" date="2023-06" db="EMBL/GenBank/DDBJ databases">
        <title>Genome-scale phylogeny and comparative genomics of the fungal order Sordariales.</title>
        <authorList>
            <consortium name="Lawrence Berkeley National Laboratory"/>
            <person name="Hensen N."/>
            <person name="Bonometti L."/>
            <person name="Westerberg I."/>
            <person name="Brannstrom I.O."/>
            <person name="Guillou S."/>
            <person name="Cros-Aarteil S."/>
            <person name="Calhoun S."/>
            <person name="Haridas S."/>
            <person name="Kuo A."/>
            <person name="Mondo S."/>
            <person name="Pangilinan J."/>
            <person name="Riley R."/>
            <person name="Labutti K."/>
            <person name="Andreopoulos B."/>
            <person name="Lipzen A."/>
            <person name="Chen C."/>
            <person name="Yanf M."/>
            <person name="Daum C."/>
            <person name="Ng V."/>
            <person name="Clum A."/>
            <person name="Steindorff A."/>
            <person name="Ohm R."/>
            <person name="Martin F."/>
            <person name="Silar P."/>
            <person name="Natvig D."/>
            <person name="Lalanne C."/>
            <person name="Gautier V."/>
            <person name="Ament-Velasquez S.L."/>
            <person name="Kruys A."/>
            <person name="Hutchinson M.I."/>
            <person name="Powell A.J."/>
            <person name="Barry K."/>
            <person name="Miller A.N."/>
            <person name="Grigoriev I.V."/>
            <person name="Debuchy R."/>
            <person name="Gladieux P."/>
            <person name="Thoren M.H."/>
            <person name="Johannesson H."/>
        </authorList>
    </citation>
    <scope>NUCLEOTIDE SEQUENCE</scope>
    <source>
        <strain evidence="4">8032-3</strain>
    </source>
</reference>
<dbReference type="InterPro" id="IPR005955">
    <property type="entry name" value="GST_Zeta"/>
</dbReference>
<dbReference type="GeneID" id="85311914"/>
<dbReference type="CDD" id="cd03042">
    <property type="entry name" value="GST_N_Zeta"/>
    <property type="match status" value="1"/>
</dbReference>
<dbReference type="SUPFAM" id="SSF47616">
    <property type="entry name" value="GST C-terminal domain-like"/>
    <property type="match status" value="1"/>
</dbReference>
<dbReference type="PROSITE" id="PS50404">
    <property type="entry name" value="GST_NTER"/>
    <property type="match status" value="1"/>
</dbReference>
<dbReference type="RefSeq" id="XP_060280696.1">
    <property type="nucleotide sequence ID" value="XM_060428727.1"/>
</dbReference>
<proteinExistence type="inferred from homology"/>
<dbReference type="GO" id="GO:0006749">
    <property type="term" value="P:glutathione metabolic process"/>
    <property type="evidence" value="ECO:0007669"/>
    <property type="project" value="TreeGrafter"/>
</dbReference>
<comment type="caution">
    <text evidence="4">The sequence shown here is derived from an EMBL/GenBank/DDBJ whole genome shotgun (WGS) entry which is preliminary data.</text>
</comment>
<dbReference type="GO" id="GO:0004364">
    <property type="term" value="F:glutathione transferase activity"/>
    <property type="evidence" value="ECO:0007669"/>
    <property type="project" value="TreeGrafter"/>
</dbReference>
<organism evidence="4 5">
    <name type="scientific">Phialemonium atrogriseum</name>
    <dbReference type="NCBI Taxonomy" id="1093897"/>
    <lineage>
        <taxon>Eukaryota</taxon>
        <taxon>Fungi</taxon>
        <taxon>Dikarya</taxon>
        <taxon>Ascomycota</taxon>
        <taxon>Pezizomycotina</taxon>
        <taxon>Sordariomycetes</taxon>
        <taxon>Sordariomycetidae</taxon>
        <taxon>Cephalothecales</taxon>
        <taxon>Cephalothecaceae</taxon>
        <taxon>Phialemonium</taxon>
    </lineage>
</organism>